<sequence>MYIYVCLQTSKVNPALFASRSRAASLMFIGRFGCCKRFFALDLTNRERRWSARFLRVTRVPVGPVSQEVLNHEFGAVSVEHTVQKEAYCDGTVMLELNERVRKVLGEYTCLVISIVSLTVLNYR</sequence>
<evidence type="ECO:0000313" key="1">
    <source>
        <dbReference type="EMBL" id="POM69872.1"/>
    </source>
</evidence>
<dbReference type="Proteomes" id="UP000237271">
    <property type="component" value="Unassembled WGS sequence"/>
</dbReference>
<dbReference type="AlphaFoldDB" id="A0A2P4XWD7"/>
<organism evidence="1 2">
    <name type="scientific">Phytophthora palmivora</name>
    <dbReference type="NCBI Taxonomy" id="4796"/>
    <lineage>
        <taxon>Eukaryota</taxon>
        <taxon>Sar</taxon>
        <taxon>Stramenopiles</taxon>
        <taxon>Oomycota</taxon>
        <taxon>Peronosporomycetes</taxon>
        <taxon>Peronosporales</taxon>
        <taxon>Peronosporaceae</taxon>
        <taxon>Phytophthora</taxon>
    </lineage>
</organism>
<dbReference type="EMBL" id="NCKW01007814">
    <property type="protein sequence ID" value="POM69872.1"/>
    <property type="molecule type" value="Genomic_DNA"/>
</dbReference>
<name>A0A2P4XWD7_9STRA</name>
<protein>
    <submittedName>
        <fullName evidence="1">Uncharacterized protein</fullName>
    </submittedName>
</protein>
<reference evidence="1 2" key="1">
    <citation type="journal article" date="2017" name="Genome Biol. Evol.">
        <title>Phytophthora megakarya and P. palmivora, closely related causal agents of cacao black pod rot, underwent increases in genome sizes and gene numbers by different mechanisms.</title>
        <authorList>
            <person name="Ali S.S."/>
            <person name="Shao J."/>
            <person name="Lary D.J."/>
            <person name="Kronmiller B."/>
            <person name="Shen D."/>
            <person name="Strem M.D."/>
            <person name="Amoako-Attah I."/>
            <person name="Akrofi A.Y."/>
            <person name="Begoude B.A."/>
            <person name="Ten Hoopen G.M."/>
            <person name="Coulibaly K."/>
            <person name="Kebe B.I."/>
            <person name="Melnick R.L."/>
            <person name="Guiltinan M.J."/>
            <person name="Tyler B.M."/>
            <person name="Meinhardt L.W."/>
            <person name="Bailey B.A."/>
        </authorList>
    </citation>
    <scope>NUCLEOTIDE SEQUENCE [LARGE SCALE GENOMIC DNA]</scope>
    <source>
        <strain evidence="2">sbr112.9</strain>
    </source>
</reference>
<evidence type="ECO:0000313" key="2">
    <source>
        <dbReference type="Proteomes" id="UP000237271"/>
    </source>
</evidence>
<comment type="caution">
    <text evidence="1">The sequence shown here is derived from an EMBL/GenBank/DDBJ whole genome shotgun (WGS) entry which is preliminary data.</text>
</comment>
<gene>
    <name evidence="1" type="ORF">PHPALM_13811</name>
</gene>
<keyword evidence="2" id="KW-1185">Reference proteome</keyword>
<proteinExistence type="predicted"/>
<accession>A0A2P4XWD7</accession>